<accession>A0A0G0X7G5</accession>
<dbReference type="STRING" id="1619103.UU80_C0036G0001"/>
<evidence type="ECO:0000313" key="1">
    <source>
        <dbReference type="EMBL" id="KKS21014.1"/>
    </source>
</evidence>
<comment type="caution">
    <text evidence="1">The sequence shown here is derived from an EMBL/GenBank/DDBJ whole genome shotgun (WGS) entry which is preliminary data.</text>
</comment>
<feature type="non-terminal residue" evidence="1">
    <location>
        <position position="319"/>
    </location>
</feature>
<dbReference type="AlphaFoldDB" id="A0A0G0X7G5"/>
<sequence length="319" mass="34854">MIRNWRGDSYSYASLYDTAGNAVTGSEVSLYASSWGRVRSDIITLTDDTDYTVRIKSSGIGTVYIRSAKLIVIQSDTSLIANTESQIEIGSVEGTSDTSYASLINKKIVSYDSTNYSPTPTAYFEATIKPAKPKLEQQVNISDQLYTTLSTSYTPTDNSLGIVKWESSKFTGATVYFEAVIRNFRNDTYSYASLYDTAGNMVADSEVSVYGSAFGRAVSSAVTLTNDTEYTVRIKTGNAAGTVYLNSARLIVLQSDNTKISDTSTYVELGNNETSTSAPYTQLIDKKIFYYQSSNYTPSPTVYFEATLAHDTAGQTAYA</sequence>
<proteinExistence type="predicted"/>
<gene>
    <name evidence="1" type="ORF">UU80_C0036G0001</name>
</gene>
<evidence type="ECO:0000313" key="2">
    <source>
        <dbReference type="Proteomes" id="UP000034920"/>
    </source>
</evidence>
<dbReference type="Proteomes" id="UP000034920">
    <property type="component" value="Unassembled WGS sequence"/>
</dbReference>
<protein>
    <submittedName>
        <fullName evidence="1">Uncharacterized protein</fullName>
    </submittedName>
</protein>
<name>A0A0G0X7G5_UNCKA</name>
<reference evidence="1 2" key="1">
    <citation type="journal article" date="2015" name="Nature">
        <title>rRNA introns, odd ribosomes, and small enigmatic genomes across a large radiation of phyla.</title>
        <authorList>
            <person name="Brown C.T."/>
            <person name="Hug L.A."/>
            <person name="Thomas B.C."/>
            <person name="Sharon I."/>
            <person name="Castelle C.J."/>
            <person name="Singh A."/>
            <person name="Wilkins M.J."/>
            <person name="Williams K.H."/>
            <person name="Banfield J.F."/>
        </authorList>
    </citation>
    <scope>NUCLEOTIDE SEQUENCE [LARGE SCALE GENOMIC DNA]</scope>
</reference>
<dbReference type="PATRIC" id="fig|1619103.3.peg.951"/>
<dbReference type="EMBL" id="LCCA01000036">
    <property type="protein sequence ID" value="KKS21014.1"/>
    <property type="molecule type" value="Genomic_DNA"/>
</dbReference>
<organism evidence="1 2">
    <name type="scientific">candidate division WWE3 bacterium GW2011_GWA1_41_8</name>
    <dbReference type="NCBI Taxonomy" id="1619103"/>
    <lineage>
        <taxon>Bacteria</taxon>
        <taxon>Katanobacteria</taxon>
    </lineage>
</organism>